<evidence type="ECO:0000256" key="4">
    <source>
        <dbReference type="ARBA" id="ARBA00022679"/>
    </source>
</evidence>
<dbReference type="EMBL" id="JBHLYR010000060">
    <property type="protein sequence ID" value="MFB9994341.1"/>
    <property type="molecule type" value="Genomic_DNA"/>
</dbReference>
<protein>
    <submittedName>
        <fullName evidence="7">Glycosyltransferase family 2 protein</fullName>
    </submittedName>
</protein>
<sequence>MTAPLPAHPTRFNSTQVAVVIPAFNEADTVAEVIRVGLTLTPEVVVVSDGSGDATAAVAREAGARVLELMENGGKGPALKAALELTEAEFVVMLDADLMGLTREHLDLLLTPVLNGSLDMTIGVFEGGGFVSDWGNKLTPHLSGQRACRRAWLLAVPRLGEERWPEPPITDALKTTGANWDYVELPNVAQVVKEKKRGFWKGAQARTKMYADLLTYQVRKKRDGP</sequence>
<evidence type="ECO:0000256" key="3">
    <source>
        <dbReference type="ARBA" id="ARBA00022676"/>
    </source>
</evidence>
<dbReference type="CDD" id="cd04179">
    <property type="entry name" value="DPM_DPG-synthase_like"/>
    <property type="match status" value="1"/>
</dbReference>
<dbReference type="Pfam" id="PF00535">
    <property type="entry name" value="Glycos_transf_2"/>
    <property type="match status" value="1"/>
</dbReference>
<dbReference type="SUPFAM" id="SSF53448">
    <property type="entry name" value="Nucleotide-diphospho-sugar transferases"/>
    <property type="match status" value="1"/>
</dbReference>
<dbReference type="PANTHER" id="PTHR48090">
    <property type="entry name" value="UNDECAPRENYL-PHOSPHATE 4-DEOXY-4-FORMAMIDO-L-ARABINOSE TRANSFERASE-RELATED"/>
    <property type="match status" value="1"/>
</dbReference>
<evidence type="ECO:0000256" key="2">
    <source>
        <dbReference type="ARBA" id="ARBA00006739"/>
    </source>
</evidence>
<dbReference type="Proteomes" id="UP001589733">
    <property type="component" value="Unassembled WGS sequence"/>
</dbReference>
<dbReference type="InterPro" id="IPR050256">
    <property type="entry name" value="Glycosyltransferase_2"/>
</dbReference>
<dbReference type="Gene3D" id="3.90.550.10">
    <property type="entry name" value="Spore Coat Polysaccharide Biosynthesis Protein SpsA, Chain A"/>
    <property type="match status" value="1"/>
</dbReference>
<evidence type="ECO:0000259" key="6">
    <source>
        <dbReference type="Pfam" id="PF00535"/>
    </source>
</evidence>
<keyword evidence="3" id="KW-0328">Glycosyltransferase</keyword>
<dbReference type="RefSeq" id="WP_380014913.1">
    <property type="nucleotide sequence ID" value="NZ_JBHLYR010000060.1"/>
</dbReference>
<evidence type="ECO:0000313" key="7">
    <source>
        <dbReference type="EMBL" id="MFB9994341.1"/>
    </source>
</evidence>
<keyword evidence="5" id="KW-0460">Magnesium</keyword>
<evidence type="ECO:0000256" key="5">
    <source>
        <dbReference type="ARBA" id="ARBA00022842"/>
    </source>
</evidence>
<comment type="cofactor">
    <cofactor evidence="1">
        <name>Mg(2+)</name>
        <dbReference type="ChEBI" id="CHEBI:18420"/>
    </cofactor>
</comment>
<dbReference type="InterPro" id="IPR029044">
    <property type="entry name" value="Nucleotide-diphossugar_trans"/>
</dbReference>
<accession>A0ABV6B7C4</accession>
<gene>
    <name evidence="7" type="ORF">ACFFLM_20495</name>
</gene>
<comment type="caution">
    <text evidence="7">The sequence shown here is derived from an EMBL/GenBank/DDBJ whole genome shotgun (WGS) entry which is preliminary data.</text>
</comment>
<reference evidence="7 8" key="1">
    <citation type="submission" date="2024-09" db="EMBL/GenBank/DDBJ databases">
        <authorList>
            <person name="Sun Q."/>
            <person name="Mori K."/>
        </authorList>
    </citation>
    <scope>NUCLEOTIDE SEQUENCE [LARGE SCALE GENOMIC DNA]</scope>
    <source>
        <strain evidence="7 8">JCM 13503</strain>
    </source>
</reference>
<evidence type="ECO:0000256" key="1">
    <source>
        <dbReference type="ARBA" id="ARBA00001946"/>
    </source>
</evidence>
<feature type="domain" description="Glycosyltransferase 2-like" evidence="6">
    <location>
        <begin position="19"/>
        <end position="134"/>
    </location>
</feature>
<keyword evidence="4" id="KW-0808">Transferase</keyword>
<dbReference type="InterPro" id="IPR001173">
    <property type="entry name" value="Glyco_trans_2-like"/>
</dbReference>
<proteinExistence type="inferred from homology"/>
<name>A0ABV6B7C4_9DEIO</name>
<keyword evidence="8" id="KW-1185">Reference proteome</keyword>
<comment type="similarity">
    <text evidence="2">Belongs to the glycosyltransferase 2 family.</text>
</comment>
<evidence type="ECO:0000313" key="8">
    <source>
        <dbReference type="Proteomes" id="UP001589733"/>
    </source>
</evidence>
<organism evidence="7 8">
    <name type="scientific">Deinococcus oregonensis</name>
    <dbReference type="NCBI Taxonomy" id="1805970"/>
    <lineage>
        <taxon>Bacteria</taxon>
        <taxon>Thermotogati</taxon>
        <taxon>Deinococcota</taxon>
        <taxon>Deinococci</taxon>
        <taxon>Deinococcales</taxon>
        <taxon>Deinococcaceae</taxon>
        <taxon>Deinococcus</taxon>
    </lineage>
</organism>
<dbReference type="PANTHER" id="PTHR48090:SF10">
    <property type="entry name" value="GLUCOSYL-3-PHOSPHOGLYCERATE SYNTHASE"/>
    <property type="match status" value="1"/>
</dbReference>